<dbReference type="AlphaFoldDB" id="A0AAW0BEK4"/>
<accession>A0AAW0BEK4</accession>
<reference evidence="1 2" key="1">
    <citation type="submission" date="2024-01" db="EMBL/GenBank/DDBJ databases">
        <title>A draft genome for a cacao thread blight-causing isolate of Paramarasmius palmivorus.</title>
        <authorList>
            <person name="Baruah I.K."/>
            <person name="Bukari Y."/>
            <person name="Amoako-Attah I."/>
            <person name="Meinhardt L.W."/>
            <person name="Bailey B.A."/>
            <person name="Cohen S.P."/>
        </authorList>
    </citation>
    <scope>NUCLEOTIDE SEQUENCE [LARGE SCALE GENOMIC DNA]</scope>
    <source>
        <strain evidence="1 2">GH-12</strain>
    </source>
</reference>
<protein>
    <submittedName>
        <fullName evidence="1">Uncharacterized protein</fullName>
    </submittedName>
</protein>
<gene>
    <name evidence="1" type="ORF">VNI00_016211</name>
</gene>
<dbReference type="EMBL" id="JAYKXP010000121">
    <property type="protein sequence ID" value="KAK7024536.1"/>
    <property type="molecule type" value="Genomic_DNA"/>
</dbReference>
<comment type="caution">
    <text evidence="1">The sequence shown here is derived from an EMBL/GenBank/DDBJ whole genome shotgun (WGS) entry which is preliminary data.</text>
</comment>
<name>A0AAW0BEK4_9AGAR</name>
<sequence>MLGPTVSCIRCRKTENKPGAGYAPILPIFNNDTLSSSASGLPANYTIAGDATRTRPPICYDVAMLVLKPVIEAALRRREAITPYLLLKREYLTELLSVVYKKIEINKLSTLQLLCSTMAMKPNLGGYVRHLEVVLLLTTKKHPPYQHGKFRFVPQQVARLLSTTAQSLVALVLVLPVHPWLLYTFRTTSFPLLNRIRTFHNYMFDPSTAIWYQRSLTNWYEQFDGNEHGVGLKLEENQFVDYTWPSLKHVFLDFDCDSPDFTRPTLDCRYLPNIINVGLHLAHHKTWEFNLHNFLAAVMPPSQVSVIAIFWTPDTPPTDNHGVSYRFREDVVLPLQGSTETCASVNAVDFGIFSGISFVDPHPPTSSKFWVKAKEFVLRREVRPTVFCSREYPYLVNFM</sequence>
<evidence type="ECO:0000313" key="2">
    <source>
        <dbReference type="Proteomes" id="UP001383192"/>
    </source>
</evidence>
<organism evidence="1 2">
    <name type="scientific">Paramarasmius palmivorus</name>
    <dbReference type="NCBI Taxonomy" id="297713"/>
    <lineage>
        <taxon>Eukaryota</taxon>
        <taxon>Fungi</taxon>
        <taxon>Dikarya</taxon>
        <taxon>Basidiomycota</taxon>
        <taxon>Agaricomycotina</taxon>
        <taxon>Agaricomycetes</taxon>
        <taxon>Agaricomycetidae</taxon>
        <taxon>Agaricales</taxon>
        <taxon>Marasmiineae</taxon>
        <taxon>Marasmiaceae</taxon>
        <taxon>Paramarasmius</taxon>
    </lineage>
</organism>
<evidence type="ECO:0000313" key="1">
    <source>
        <dbReference type="EMBL" id="KAK7024536.1"/>
    </source>
</evidence>
<proteinExistence type="predicted"/>
<keyword evidence="2" id="KW-1185">Reference proteome</keyword>
<dbReference type="Proteomes" id="UP001383192">
    <property type="component" value="Unassembled WGS sequence"/>
</dbReference>